<name>A0AAD2D7H8_EUPCR</name>
<feature type="coiled-coil region" evidence="1">
    <location>
        <begin position="453"/>
        <end position="487"/>
    </location>
</feature>
<dbReference type="AlphaFoldDB" id="A0AAD2D7H8"/>
<feature type="compositionally biased region" description="Polar residues" evidence="2">
    <location>
        <begin position="377"/>
        <end position="394"/>
    </location>
</feature>
<feature type="compositionally biased region" description="Basic residues" evidence="2">
    <location>
        <begin position="732"/>
        <end position="744"/>
    </location>
</feature>
<feature type="region of interest" description="Disordered" evidence="2">
    <location>
        <begin position="720"/>
        <end position="760"/>
    </location>
</feature>
<feature type="region of interest" description="Disordered" evidence="2">
    <location>
        <begin position="212"/>
        <end position="448"/>
    </location>
</feature>
<feature type="compositionally biased region" description="Basic and acidic residues" evidence="2">
    <location>
        <begin position="239"/>
        <end position="252"/>
    </location>
</feature>
<proteinExistence type="predicted"/>
<feature type="compositionally biased region" description="Polar residues" evidence="2">
    <location>
        <begin position="212"/>
        <end position="233"/>
    </location>
</feature>
<sequence length="857" mass="98475">MESTLRMESITYDMMQAAIKTQINDPTVRINQTREGMEHHSTPIESTLQDYVSKSFLTAQLDNKASIYLVEAKTEAANKFTMSQIREVENTLQKITDDFWSNFVEKLVNQFEEFKEINERRYKEMQERIGQCEDELQGFVDESLSDGSEEFGEEKKEEANLNNEIQKKISEDTLHKEKNQEENYLDNQNQPNHQNQFIISNKANYRIQPDNQTKPIQSHANSKSSRPPISPESNKNKMMKIDFKYTEEDSKDQNLIQNSPEVRVKEPKQISMFDQSKFKKEPKSIQGKLPEQEDSINEETKHSKKQPKEEKPTFEISGSTENLTLMKKPPPGIKDQLDMKKEAKKKPQPVENTDNAEKNEVSEIIKSRTISPDPRKSQQCNQTPEKTLVNTFQTPYKKKSSSINVIPEALGREQEGTPEKIPEKAPSEGPSESSISKQMNKSLRSTKRSAVGVASLNKSLSNALRKISELERKLSTTEGLLTSLNEKLTSQIPKDIDGFKLAIANDMISLEDKVQGGHETNLKNFNKFKNKISHKIQELTQKIDKNHDLVLKRFAKEKYPDATASARDLERISKHISSRITIGEGKEQIKTELAQSLSKDRLEYNIKGLGKDIEKMREMFKKLSELTSLEVDQVKDDFSSFRNQVISEMKQAWKEVESHERELQRNQELYRSMLNEYYSILEAKKVRGFESIHFGEEILKSPSTEHMRKSSINVKNIKMRTSSISKSTNPQKRTKRTNFSHHNKSVYNPNTSKNSLKSNIPHGVSNLPSLHSSLNFSPRVRNKTEMRGAMKEIISAQEKQYQLLRKFVNYPQHSPKKSPSEFRPSKLSLNLASNIVVPSQTPKSEGENSPIEINKKI</sequence>
<evidence type="ECO:0000313" key="4">
    <source>
        <dbReference type="Proteomes" id="UP001295684"/>
    </source>
</evidence>
<feature type="region of interest" description="Disordered" evidence="2">
    <location>
        <begin position="838"/>
        <end position="857"/>
    </location>
</feature>
<evidence type="ECO:0000256" key="1">
    <source>
        <dbReference type="SAM" id="Coils"/>
    </source>
</evidence>
<reference evidence="3" key="1">
    <citation type="submission" date="2023-07" db="EMBL/GenBank/DDBJ databases">
        <authorList>
            <consortium name="AG Swart"/>
            <person name="Singh M."/>
            <person name="Singh A."/>
            <person name="Seah K."/>
            <person name="Emmerich C."/>
        </authorList>
    </citation>
    <scope>NUCLEOTIDE SEQUENCE</scope>
    <source>
        <strain evidence="3">DP1</strain>
    </source>
</reference>
<protein>
    <submittedName>
        <fullName evidence="3">Uncharacterized protein</fullName>
    </submittedName>
</protein>
<dbReference type="EMBL" id="CAMPGE010025990">
    <property type="protein sequence ID" value="CAI2383692.1"/>
    <property type="molecule type" value="Genomic_DNA"/>
</dbReference>
<keyword evidence="4" id="KW-1185">Reference proteome</keyword>
<feature type="compositionally biased region" description="Polar residues" evidence="2">
    <location>
        <begin position="430"/>
        <end position="443"/>
    </location>
</feature>
<comment type="caution">
    <text evidence="3">The sequence shown here is derived from an EMBL/GenBank/DDBJ whole genome shotgun (WGS) entry which is preliminary data.</text>
</comment>
<organism evidence="3 4">
    <name type="scientific">Euplotes crassus</name>
    <dbReference type="NCBI Taxonomy" id="5936"/>
    <lineage>
        <taxon>Eukaryota</taxon>
        <taxon>Sar</taxon>
        <taxon>Alveolata</taxon>
        <taxon>Ciliophora</taxon>
        <taxon>Intramacronucleata</taxon>
        <taxon>Spirotrichea</taxon>
        <taxon>Hypotrichia</taxon>
        <taxon>Euplotida</taxon>
        <taxon>Euplotidae</taxon>
        <taxon>Moneuplotes</taxon>
    </lineage>
</organism>
<keyword evidence="1" id="KW-0175">Coiled coil</keyword>
<feature type="coiled-coil region" evidence="1">
    <location>
        <begin position="115"/>
        <end position="142"/>
    </location>
</feature>
<feature type="compositionally biased region" description="Polar residues" evidence="2">
    <location>
        <begin position="745"/>
        <end position="758"/>
    </location>
</feature>
<feature type="compositionally biased region" description="Polar residues" evidence="2">
    <location>
        <begin position="720"/>
        <end position="731"/>
    </location>
</feature>
<accession>A0AAD2D7H8</accession>
<feature type="compositionally biased region" description="Basic and acidic residues" evidence="2">
    <location>
        <begin position="410"/>
        <end position="426"/>
    </location>
</feature>
<feature type="compositionally biased region" description="Basic and acidic residues" evidence="2">
    <location>
        <begin position="355"/>
        <end position="366"/>
    </location>
</feature>
<dbReference type="Proteomes" id="UP001295684">
    <property type="component" value="Unassembled WGS sequence"/>
</dbReference>
<feature type="compositionally biased region" description="Basic and acidic residues" evidence="2">
    <location>
        <begin position="298"/>
        <end position="313"/>
    </location>
</feature>
<gene>
    <name evidence="3" type="ORF">ECRASSUSDP1_LOCUS25201</name>
</gene>
<evidence type="ECO:0000256" key="2">
    <source>
        <dbReference type="SAM" id="MobiDB-lite"/>
    </source>
</evidence>
<evidence type="ECO:0000313" key="3">
    <source>
        <dbReference type="EMBL" id="CAI2383692.1"/>
    </source>
</evidence>